<evidence type="ECO:0000313" key="2">
    <source>
        <dbReference type="Proteomes" id="UP001280121"/>
    </source>
</evidence>
<dbReference type="AlphaFoldDB" id="A0AAE0CUG4"/>
<keyword evidence="2" id="KW-1185">Reference proteome</keyword>
<gene>
    <name evidence="1" type="ORF">Ddye_001917</name>
</gene>
<proteinExistence type="predicted"/>
<reference evidence="1" key="1">
    <citation type="journal article" date="2023" name="Plant J.">
        <title>Genome sequences and population genomics provide insights into the demographic history, inbreeding, and mutation load of two 'living fossil' tree species of Dipteronia.</title>
        <authorList>
            <person name="Feng Y."/>
            <person name="Comes H.P."/>
            <person name="Chen J."/>
            <person name="Zhu S."/>
            <person name="Lu R."/>
            <person name="Zhang X."/>
            <person name="Li P."/>
            <person name="Qiu J."/>
            <person name="Olsen K.M."/>
            <person name="Qiu Y."/>
        </authorList>
    </citation>
    <scope>NUCLEOTIDE SEQUENCE</scope>
    <source>
        <strain evidence="1">KIB01</strain>
    </source>
</reference>
<dbReference type="InterPro" id="IPR012337">
    <property type="entry name" value="RNaseH-like_sf"/>
</dbReference>
<protein>
    <submittedName>
        <fullName evidence="1">Uncharacterized protein</fullName>
    </submittedName>
</protein>
<accession>A0AAE0CUG4</accession>
<sequence>MREERIYNCVTSDSLSKKGSSSNSVSEKGIKGPMDRFVVNVENKAVEDLRGSDKEVKGLKKEARENTCSDIADFFYENGLAFNVASSPSFVKMLRLVRTYEHSFKIRTEAVALRLPHPALRQKRAGNVSYALKTTTPLVSVLRMTDSKELPAMGFIYGAMDKTKEEIAVNMENEEGAYKEIWGIIDDKRQCQLHRHLHTVAYYLNPRFQY</sequence>
<name>A0AAE0CUG4_9ROSI</name>
<dbReference type="EMBL" id="JANJYI010000001">
    <property type="protein sequence ID" value="KAK2663343.1"/>
    <property type="molecule type" value="Genomic_DNA"/>
</dbReference>
<dbReference type="Proteomes" id="UP001280121">
    <property type="component" value="Unassembled WGS sequence"/>
</dbReference>
<evidence type="ECO:0000313" key="1">
    <source>
        <dbReference type="EMBL" id="KAK2663343.1"/>
    </source>
</evidence>
<dbReference type="SUPFAM" id="SSF53098">
    <property type="entry name" value="Ribonuclease H-like"/>
    <property type="match status" value="1"/>
</dbReference>
<organism evidence="1 2">
    <name type="scientific">Dipteronia dyeriana</name>
    <dbReference type="NCBI Taxonomy" id="168575"/>
    <lineage>
        <taxon>Eukaryota</taxon>
        <taxon>Viridiplantae</taxon>
        <taxon>Streptophyta</taxon>
        <taxon>Embryophyta</taxon>
        <taxon>Tracheophyta</taxon>
        <taxon>Spermatophyta</taxon>
        <taxon>Magnoliopsida</taxon>
        <taxon>eudicotyledons</taxon>
        <taxon>Gunneridae</taxon>
        <taxon>Pentapetalae</taxon>
        <taxon>rosids</taxon>
        <taxon>malvids</taxon>
        <taxon>Sapindales</taxon>
        <taxon>Sapindaceae</taxon>
        <taxon>Hippocastanoideae</taxon>
        <taxon>Acereae</taxon>
        <taxon>Dipteronia</taxon>
    </lineage>
</organism>
<comment type="caution">
    <text evidence="1">The sequence shown here is derived from an EMBL/GenBank/DDBJ whole genome shotgun (WGS) entry which is preliminary data.</text>
</comment>